<dbReference type="Proteomes" id="UP001295444">
    <property type="component" value="Chromosome 04"/>
</dbReference>
<comment type="similarity">
    <text evidence="2 9">Belongs to the chondroitin N-acetylgalactosaminyltransferase family.</text>
</comment>
<evidence type="ECO:0000256" key="1">
    <source>
        <dbReference type="ARBA" id="ARBA00004447"/>
    </source>
</evidence>
<evidence type="ECO:0000313" key="12">
    <source>
        <dbReference type="Proteomes" id="UP001295444"/>
    </source>
</evidence>
<dbReference type="EMBL" id="OW240915">
    <property type="protein sequence ID" value="CAH2281608.1"/>
    <property type="molecule type" value="Genomic_DNA"/>
</dbReference>
<dbReference type="GO" id="GO:0047238">
    <property type="term" value="F:glucuronosyl-N-acetylgalactosaminyl-proteoglycan 4-beta-N-acetylgalactosaminyltransferase activity"/>
    <property type="evidence" value="ECO:0007669"/>
    <property type="project" value="TreeGrafter"/>
</dbReference>
<evidence type="ECO:0000256" key="7">
    <source>
        <dbReference type="ARBA" id="ARBA00023034"/>
    </source>
</evidence>
<evidence type="ECO:0000313" key="11">
    <source>
        <dbReference type="EMBL" id="CAH2281608.1"/>
    </source>
</evidence>
<dbReference type="Pfam" id="PF05679">
    <property type="entry name" value="CHGN"/>
    <property type="match status" value="1"/>
</dbReference>
<dbReference type="InterPro" id="IPR008428">
    <property type="entry name" value="Chond_GalNAc"/>
</dbReference>
<keyword evidence="7 9" id="KW-0333">Golgi apparatus</keyword>
<dbReference type="InterPro" id="IPR051227">
    <property type="entry name" value="CS_glycosyltransferase"/>
</dbReference>
<evidence type="ECO:0000256" key="5">
    <source>
        <dbReference type="ARBA" id="ARBA00022968"/>
    </source>
</evidence>
<evidence type="ECO:0000256" key="8">
    <source>
        <dbReference type="ARBA" id="ARBA00023136"/>
    </source>
</evidence>
<keyword evidence="12" id="KW-1185">Reference proteome</keyword>
<organism evidence="11 12">
    <name type="scientific">Pelobates cultripes</name>
    <name type="common">Western spadefoot toad</name>
    <dbReference type="NCBI Taxonomy" id="61616"/>
    <lineage>
        <taxon>Eukaryota</taxon>
        <taxon>Metazoa</taxon>
        <taxon>Chordata</taxon>
        <taxon>Craniata</taxon>
        <taxon>Vertebrata</taxon>
        <taxon>Euteleostomi</taxon>
        <taxon>Amphibia</taxon>
        <taxon>Batrachia</taxon>
        <taxon>Anura</taxon>
        <taxon>Pelobatoidea</taxon>
        <taxon>Pelobatidae</taxon>
        <taxon>Pelobates</taxon>
    </lineage>
</organism>
<dbReference type="PANTHER" id="PTHR12369">
    <property type="entry name" value="CHONDROITIN SYNTHASE"/>
    <property type="match status" value="1"/>
</dbReference>
<dbReference type="Gene3D" id="3.90.550.50">
    <property type="match status" value="1"/>
</dbReference>
<reference evidence="11" key="1">
    <citation type="submission" date="2022-03" db="EMBL/GenBank/DDBJ databases">
        <authorList>
            <person name="Alioto T."/>
            <person name="Alioto T."/>
            <person name="Gomez Garrido J."/>
        </authorList>
    </citation>
    <scope>NUCLEOTIDE SEQUENCE</scope>
</reference>
<name>A0AAD1RUG0_PELCU</name>
<sequence length="759" mass="86111">MGPSLSPVLLASLIGFLKPALPLILGISLGCSLSLLRVSWTQGEEDMCTGRHQAFQMPQAGEVNPLINEIKPRIIPYSRNPHTSHRKVLRTRYIQSELGFRERLSVLVLSSRPTLSTLAVAINRTLSPHVSRLMFFTGARGPKLPHGMEIVSHGDERPAWLMYHTLRYIEVHLLSTYDWFYVTQDDSFVNGYRLKEMTIHLSPGPPLYVGQPMEFIGGQDDWRYCSGASGFLLSRALLLRLGPHLDFCRSEILSSRADEWLGRCLQDTLGVACVGQYQGLHYVSLKLPRNMDVKRIEGTVLSGTLSVHPVRDAAIMYRLQRKLSEILLRRTYRQIRHLQNEILNLSSLTPEPEASVSWPVGVSPPFSPTSRFDLLTWEYFTETHSFSCPDGSPKCPLQGVWLREVQQVLEEALEQLNLRYQPWLHFRLQRLLNGYRRFDPTRGMEYTLDLLLEAVTENGHIGALTKRFSLLRPLSHVEILPMPYVTEATRVQLVLPLMATDAGHVAGFLDAFATNLLDPQENVALTVLLVYDVHFTGQDKDVLEEINGMISELEKRYSFLRVEIMSVNTEMPSQVQLMDVASKKHPVDTLFFLVGVWSDVTSDALNRCRMNAISAWQVFSPVHFQEYSPDVLRQSVHAQSSADLLRDGHFDRLSSSEFCFYNSDFMMAHGKMVLEMGDQEEEDGEGGDMEILDLFLRHSELHVFRALEPALVQRFSVRQCGAHLSGDGYHRCVISNLEALGSRIHLAMALYEQDQTNST</sequence>
<accession>A0AAD1RUG0</accession>
<evidence type="ECO:0000256" key="6">
    <source>
        <dbReference type="ARBA" id="ARBA00022989"/>
    </source>
</evidence>
<keyword evidence="4" id="KW-0812">Transmembrane</keyword>
<keyword evidence="8" id="KW-0472">Membrane</keyword>
<comment type="subcellular location">
    <subcellularLocation>
        <location evidence="1 9">Golgi apparatus</location>
        <location evidence="1 9">Golgi stack membrane</location>
        <topology evidence="1 9">Single-pass type II membrane protein</topology>
    </subcellularLocation>
</comment>
<keyword evidence="10" id="KW-0175">Coiled coil</keyword>
<proteinExistence type="inferred from homology"/>
<keyword evidence="3 9" id="KW-0808">Transferase</keyword>
<evidence type="ECO:0000256" key="10">
    <source>
        <dbReference type="SAM" id="Coils"/>
    </source>
</evidence>
<evidence type="ECO:0000256" key="3">
    <source>
        <dbReference type="ARBA" id="ARBA00022679"/>
    </source>
</evidence>
<evidence type="ECO:0000256" key="4">
    <source>
        <dbReference type="ARBA" id="ARBA00022692"/>
    </source>
</evidence>
<dbReference type="PANTHER" id="PTHR12369:SF14">
    <property type="entry name" value="CHONDROITIN SULFATE GLUCURONYLTRANSFERASE"/>
    <property type="match status" value="1"/>
</dbReference>
<gene>
    <name evidence="11" type="ORF">PECUL_23A006647</name>
</gene>
<dbReference type="GO" id="GO:0032580">
    <property type="term" value="C:Golgi cisterna membrane"/>
    <property type="evidence" value="ECO:0007669"/>
    <property type="project" value="UniProtKB-SubCell"/>
</dbReference>
<protein>
    <recommendedName>
        <fullName evidence="9">Hexosyltransferase</fullName>
        <ecNumber evidence="9">2.4.1.-</ecNumber>
    </recommendedName>
</protein>
<feature type="coiled-coil region" evidence="10">
    <location>
        <begin position="543"/>
        <end position="570"/>
    </location>
</feature>
<evidence type="ECO:0000256" key="2">
    <source>
        <dbReference type="ARBA" id="ARBA00009239"/>
    </source>
</evidence>
<keyword evidence="6" id="KW-1133">Transmembrane helix</keyword>
<evidence type="ECO:0000256" key="9">
    <source>
        <dbReference type="RuleBase" id="RU364016"/>
    </source>
</evidence>
<keyword evidence="5 9" id="KW-0735">Signal-anchor</keyword>
<dbReference type="AlphaFoldDB" id="A0AAD1RUG0"/>
<dbReference type="EC" id="2.4.1.-" evidence="9"/>